<feature type="transmembrane region" description="Helical" evidence="7">
    <location>
        <begin position="150"/>
        <end position="175"/>
    </location>
</feature>
<evidence type="ECO:0000256" key="7">
    <source>
        <dbReference type="SAM" id="Phobius"/>
    </source>
</evidence>
<organism evidence="8 9">
    <name type="scientific">Paracoccus acridae</name>
    <dbReference type="NCBI Taxonomy" id="1795310"/>
    <lineage>
        <taxon>Bacteria</taxon>
        <taxon>Pseudomonadati</taxon>
        <taxon>Pseudomonadota</taxon>
        <taxon>Alphaproteobacteria</taxon>
        <taxon>Rhodobacterales</taxon>
        <taxon>Paracoccaceae</taxon>
        <taxon>Paracoccus</taxon>
    </lineage>
</organism>
<feature type="transmembrane region" description="Helical" evidence="7">
    <location>
        <begin position="110"/>
        <end position="129"/>
    </location>
</feature>
<keyword evidence="4 7" id="KW-1133">Transmembrane helix</keyword>
<keyword evidence="5 7" id="KW-0472">Membrane</keyword>
<feature type="region of interest" description="Disordered" evidence="6">
    <location>
        <begin position="287"/>
        <end position="344"/>
    </location>
</feature>
<feature type="transmembrane region" description="Helical" evidence="7">
    <location>
        <begin position="40"/>
        <end position="70"/>
    </location>
</feature>
<feature type="compositionally biased region" description="Low complexity" evidence="6">
    <location>
        <begin position="328"/>
        <end position="342"/>
    </location>
</feature>
<gene>
    <name evidence="8" type="ORF">GCM10011402_30650</name>
</gene>
<protein>
    <recommendedName>
        <fullName evidence="10">YihY/virulence factor BrkB family protein</fullName>
    </recommendedName>
</protein>
<feature type="transmembrane region" description="Helical" evidence="7">
    <location>
        <begin position="260"/>
        <end position="282"/>
    </location>
</feature>
<reference evidence="9" key="1">
    <citation type="journal article" date="2019" name="Int. J. Syst. Evol. Microbiol.">
        <title>The Global Catalogue of Microorganisms (GCM) 10K type strain sequencing project: providing services to taxonomists for standard genome sequencing and annotation.</title>
        <authorList>
            <consortium name="The Broad Institute Genomics Platform"/>
            <consortium name="The Broad Institute Genome Sequencing Center for Infectious Disease"/>
            <person name="Wu L."/>
            <person name="Ma J."/>
        </authorList>
    </citation>
    <scope>NUCLEOTIDE SEQUENCE [LARGE SCALE GENOMIC DNA]</scope>
    <source>
        <strain evidence="9">CGMCC 1.15419</strain>
    </source>
</reference>
<dbReference type="EMBL" id="BMIV01000013">
    <property type="protein sequence ID" value="GGF75808.1"/>
    <property type="molecule type" value="Genomic_DNA"/>
</dbReference>
<dbReference type="RefSeq" id="WP_188716148.1">
    <property type="nucleotide sequence ID" value="NZ_BMIV01000013.1"/>
</dbReference>
<evidence type="ECO:0008006" key="10">
    <source>
        <dbReference type="Google" id="ProtNLM"/>
    </source>
</evidence>
<sequence length="368" mass="38922">MSRQDRNNPGRSAETPARIPAAGWKQILWRVKDEISQDHISVVAAGVAFYALLSIFPAIAALVSIAGLVLDPADIAGQLDTVVAMLPEEAAGILQDQVAKVTTGSETGTGLVALFGVAVALYGAMKGVMTLIEGLNIAYDEEETRGTIKLYLTALAITIGAILGTAAGLGLMILLPSLVAWGNLPPILETVINVLRWPLMAALAMLGLAALYRFGPSRAEPKWRWISIGAVVATTLWIVGTLGFSIYVRNFGSYTETYGTLGGVIVLLTWLWLSAFVILGGAELNAETEQQTEKDTTTGAPLPMGQRDAVKADTPPPGEQGRSGQGQAGQNRGQRARNAAAATSPTTDLSLAMVLMGNAAWKMLRRNR</sequence>
<evidence type="ECO:0000256" key="2">
    <source>
        <dbReference type="ARBA" id="ARBA00022475"/>
    </source>
</evidence>
<dbReference type="NCBIfam" id="TIGR00765">
    <property type="entry name" value="yihY_not_rbn"/>
    <property type="match status" value="1"/>
</dbReference>
<evidence type="ECO:0000313" key="8">
    <source>
        <dbReference type="EMBL" id="GGF75808.1"/>
    </source>
</evidence>
<dbReference type="Proteomes" id="UP000640509">
    <property type="component" value="Unassembled WGS sequence"/>
</dbReference>
<name>A0ABQ1VKL9_9RHOB</name>
<accession>A0ABQ1VKL9</accession>
<evidence type="ECO:0000256" key="5">
    <source>
        <dbReference type="ARBA" id="ARBA00023136"/>
    </source>
</evidence>
<evidence type="ECO:0000256" key="3">
    <source>
        <dbReference type="ARBA" id="ARBA00022692"/>
    </source>
</evidence>
<evidence type="ECO:0000256" key="6">
    <source>
        <dbReference type="SAM" id="MobiDB-lite"/>
    </source>
</evidence>
<dbReference type="PANTHER" id="PTHR30213:SF0">
    <property type="entry name" value="UPF0761 MEMBRANE PROTEIN YIHY"/>
    <property type="match status" value="1"/>
</dbReference>
<proteinExistence type="predicted"/>
<keyword evidence="3 7" id="KW-0812">Transmembrane</keyword>
<evidence type="ECO:0000313" key="9">
    <source>
        <dbReference type="Proteomes" id="UP000640509"/>
    </source>
</evidence>
<dbReference type="PANTHER" id="PTHR30213">
    <property type="entry name" value="INNER MEMBRANE PROTEIN YHJD"/>
    <property type="match status" value="1"/>
</dbReference>
<comment type="caution">
    <text evidence="8">The sequence shown here is derived from an EMBL/GenBank/DDBJ whole genome shotgun (WGS) entry which is preliminary data.</text>
</comment>
<feature type="transmembrane region" description="Helical" evidence="7">
    <location>
        <begin position="226"/>
        <end position="248"/>
    </location>
</feature>
<dbReference type="InterPro" id="IPR017039">
    <property type="entry name" value="Virul_fac_BrkB"/>
</dbReference>
<keyword evidence="2" id="KW-1003">Cell membrane</keyword>
<evidence type="ECO:0000256" key="4">
    <source>
        <dbReference type="ARBA" id="ARBA00022989"/>
    </source>
</evidence>
<keyword evidence="9" id="KW-1185">Reference proteome</keyword>
<comment type="subcellular location">
    <subcellularLocation>
        <location evidence="1">Cell membrane</location>
        <topology evidence="1">Multi-pass membrane protein</topology>
    </subcellularLocation>
</comment>
<feature type="transmembrane region" description="Helical" evidence="7">
    <location>
        <begin position="195"/>
        <end position="214"/>
    </location>
</feature>
<evidence type="ECO:0000256" key="1">
    <source>
        <dbReference type="ARBA" id="ARBA00004651"/>
    </source>
</evidence>
<dbReference type="Pfam" id="PF03631">
    <property type="entry name" value="Virul_fac_BrkB"/>
    <property type="match status" value="1"/>
</dbReference>